<dbReference type="AlphaFoldDB" id="A0AAV2LCS0"/>
<sequence>MIQVMLLKSLLQVCLQYDCSNLLSLPSSFLEPLLCFTLMEDPEIRLLVLRILTSLLDRKHNQDQLETSVDFDVSILEQKREHSRHDQLFMRKNADSLYRHMFLAFKEESNGRDHFHSLFVLLAVVLLELSNEEAEVDLIRLVLALQELALSNQEELSVFNRCGIHAVCAAFMSLICGVAFTAELRTYVTKVVESRRTKASFLLPEFVFSDSKCVPERDLEVEPCCLFVQSEVCEALTGTSYSANIERLRLPYTSQLTDEERLSRRKSVNDVISVQLDLDPETRDPLQKPQEQITFETLKNAIEDVGGAEEEQRRRREVTLRFQTAPFEEIAALCGAKTLLQSGLPQVFELIIRTPPSPTAPRSEPGFHH</sequence>
<feature type="chain" id="PRO_5043483517" evidence="1">
    <location>
        <begin position="17"/>
        <end position="369"/>
    </location>
</feature>
<dbReference type="Proteomes" id="UP001497482">
    <property type="component" value="Chromosome 22"/>
</dbReference>
<keyword evidence="3" id="KW-1185">Reference proteome</keyword>
<protein>
    <submittedName>
        <fullName evidence="2">Uncharacterized protein</fullName>
    </submittedName>
</protein>
<name>A0AAV2LCS0_KNICA</name>
<proteinExistence type="predicted"/>
<keyword evidence="1" id="KW-0732">Signal</keyword>
<reference evidence="2 3" key="1">
    <citation type="submission" date="2024-04" db="EMBL/GenBank/DDBJ databases">
        <authorList>
            <person name="Waldvogel A.-M."/>
            <person name="Schoenle A."/>
        </authorList>
    </citation>
    <scope>NUCLEOTIDE SEQUENCE [LARGE SCALE GENOMIC DNA]</scope>
</reference>
<organism evidence="2 3">
    <name type="scientific">Knipowitschia caucasica</name>
    <name type="common">Caucasian dwarf goby</name>
    <name type="synonym">Pomatoschistus caucasicus</name>
    <dbReference type="NCBI Taxonomy" id="637954"/>
    <lineage>
        <taxon>Eukaryota</taxon>
        <taxon>Metazoa</taxon>
        <taxon>Chordata</taxon>
        <taxon>Craniata</taxon>
        <taxon>Vertebrata</taxon>
        <taxon>Euteleostomi</taxon>
        <taxon>Actinopterygii</taxon>
        <taxon>Neopterygii</taxon>
        <taxon>Teleostei</taxon>
        <taxon>Neoteleostei</taxon>
        <taxon>Acanthomorphata</taxon>
        <taxon>Gobiaria</taxon>
        <taxon>Gobiiformes</taxon>
        <taxon>Gobioidei</taxon>
        <taxon>Gobiidae</taxon>
        <taxon>Gobiinae</taxon>
        <taxon>Knipowitschia</taxon>
    </lineage>
</organism>
<dbReference type="GO" id="GO:0072659">
    <property type="term" value="P:protein localization to plasma membrane"/>
    <property type="evidence" value="ECO:0007669"/>
    <property type="project" value="TreeGrafter"/>
</dbReference>
<dbReference type="PANTHER" id="PTHR12444">
    <property type="entry name" value="PROTEIN EFR3 HOMOLOG CMP44E"/>
    <property type="match status" value="1"/>
</dbReference>
<accession>A0AAV2LCS0</accession>
<evidence type="ECO:0000256" key="1">
    <source>
        <dbReference type="SAM" id="SignalP"/>
    </source>
</evidence>
<dbReference type="GO" id="GO:0005886">
    <property type="term" value="C:plasma membrane"/>
    <property type="evidence" value="ECO:0007669"/>
    <property type="project" value="TreeGrafter"/>
</dbReference>
<gene>
    <name evidence="2" type="ORF">KC01_LOCUS26485</name>
</gene>
<evidence type="ECO:0000313" key="2">
    <source>
        <dbReference type="EMBL" id="CAL1598035.1"/>
    </source>
</evidence>
<evidence type="ECO:0000313" key="3">
    <source>
        <dbReference type="Proteomes" id="UP001497482"/>
    </source>
</evidence>
<dbReference type="PANTHER" id="PTHR12444:SF4">
    <property type="entry name" value="PROTEIN EFR3 HOMOLOG B"/>
    <property type="match status" value="1"/>
</dbReference>
<dbReference type="EMBL" id="OZ035844">
    <property type="protein sequence ID" value="CAL1598035.1"/>
    <property type="molecule type" value="Genomic_DNA"/>
</dbReference>
<dbReference type="InterPro" id="IPR051851">
    <property type="entry name" value="EFR3_Homologs"/>
</dbReference>
<feature type="signal peptide" evidence="1">
    <location>
        <begin position="1"/>
        <end position="16"/>
    </location>
</feature>